<evidence type="ECO:0000313" key="16">
    <source>
        <dbReference type="Proteomes" id="UP000887567"/>
    </source>
</evidence>
<feature type="transmembrane region" description="Helical" evidence="14">
    <location>
        <begin position="238"/>
        <end position="257"/>
    </location>
</feature>
<evidence type="ECO:0000256" key="1">
    <source>
        <dbReference type="ARBA" id="ARBA00004651"/>
    </source>
</evidence>
<dbReference type="RefSeq" id="XP_020904070.1">
    <property type="nucleotide sequence ID" value="XM_021048411.2"/>
</dbReference>
<dbReference type="Pfam" id="PF00474">
    <property type="entry name" value="SSF"/>
    <property type="match status" value="1"/>
</dbReference>
<dbReference type="OrthoDB" id="6132759at2759"/>
<protein>
    <recommendedName>
        <fullName evidence="17">Sodium-coupled monocarboxylate transporter 1</fullName>
    </recommendedName>
</protein>
<keyword evidence="16" id="KW-1185">Reference proteome</keyword>
<dbReference type="Proteomes" id="UP000887567">
    <property type="component" value="Unplaced"/>
</dbReference>
<evidence type="ECO:0008006" key="17">
    <source>
        <dbReference type="Google" id="ProtNLM"/>
    </source>
</evidence>
<keyword evidence="6 14" id="KW-1133">Transmembrane helix</keyword>
<feature type="transmembrane region" description="Helical" evidence="14">
    <location>
        <begin position="13"/>
        <end position="32"/>
    </location>
</feature>
<evidence type="ECO:0000256" key="9">
    <source>
        <dbReference type="ARBA" id="ARBA00023136"/>
    </source>
</evidence>
<dbReference type="PROSITE" id="PS50283">
    <property type="entry name" value="NA_SOLUT_SYMP_3"/>
    <property type="match status" value="1"/>
</dbReference>
<dbReference type="Gene3D" id="1.20.1730.10">
    <property type="entry name" value="Sodium/glucose cotransporter"/>
    <property type="match status" value="1"/>
</dbReference>
<dbReference type="GO" id="GO:0098660">
    <property type="term" value="P:inorganic ion transmembrane transport"/>
    <property type="evidence" value="ECO:0007669"/>
    <property type="project" value="UniProtKB-ARBA"/>
</dbReference>
<comment type="subcellular location">
    <subcellularLocation>
        <location evidence="1">Cell membrane</location>
        <topology evidence="1">Multi-pass membrane protein</topology>
    </subcellularLocation>
</comment>
<dbReference type="GO" id="GO:0015293">
    <property type="term" value="F:symporter activity"/>
    <property type="evidence" value="ECO:0007669"/>
    <property type="project" value="TreeGrafter"/>
</dbReference>
<sequence>MASGVVRFGTIDYAVFALMLCISVIIGIYYALSGGKQKTTAEFLLGNRKMMAIPVGLSLLASFMSAITILGVPAEMYTFGTQYWMIIISYVILFPTVALVFVPVFRAVDITSSYEYLERRFSFGMRSLGSIMFIIQTCLYMAIVTYGPSLAMEAVTGFPVWISILVIGVVCTIYTTIGGMKAVIWNDVIQVLVMVGGLIAVVIVGSQRVGGFTRVWELLEKGDRLKFFDFNPDPTQRLSIWSLMIGGAFGLFPLWAVNQTAVQRFLSAKSNKDARRSVWINLPLSIFVVSLCALCGCVIYAFYHDCDPKTNKAITSGDQILPYFVLHVLGDIQGISGLFLACLFSGTLSTLSSGLNSLAAVVLEDIIKPINKRRSVVLSETKATLITKILALSFGVLTIGLSFLAMKLGAILTTFYRVFGVVGGPVVGVFCLGMLTRKANTRGAYAGLLGGLIIGLWIGVGAQIYRPPLSIAQLSTAGCVQGLNTTFTSNSTFNPSMNGTAATPKSYDGLALYKLSFLWYSAVCFLVTFIVGIVVSTIFPGDHDSASVDPRLLFHFKRCCRRTKGEHDLASCQQDREEVFPTQLNGPYREVKSTTGLIKESSM</sequence>
<feature type="transmembrane region" description="Helical" evidence="14">
    <location>
        <begin position="278"/>
        <end position="303"/>
    </location>
</feature>
<dbReference type="PANTHER" id="PTHR42985">
    <property type="entry name" value="SODIUM-COUPLED MONOCARBOXYLATE TRANSPORTER"/>
    <property type="match status" value="1"/>
</dbReference>
<evidence type="ECO:0000256" key="12">
    <source>
        <dbReference type="ARBA" id="ARBA00036099"/>
    </source>
</evidence>
<keyword evidence="7" id="KW-0915">Sodium</keyword>
<dbReference type="CDD" id="cd11492">
    <property type="entry name" value="SLC5sbd_NIS-SMVT"/>
    <property type="match status" value="1"/>
</dbReference>
<dbReference type="GO" id="GO:0005886">
    <property type="term" value="C:plasma membrane"/>
    <property type="evidence" value="ECO:0007669"/>
    <property type="project" value="UniProtKB-SubCell"/>
</dbReference>
<dbReference type="KEGG" id="epa:110242423"/>
<evidence type="ECO:0000256" key="14">
    <source>
        <dbReference type="SAM" id="Phobius"/>
    </source>
</evidence>
<feature type="transmembrane region" description="Helical" evidence="14">
    <location>
        <begin position="52"/>
        <end position="72"/>
    </location>
</feature>
<keyword evidence="3" id="KW-0813">Transport</keyword>
<organism evidence="15 16">
    <name type="scientific">Exaiptasia diaphana</name>
    <name type="common">Tropical sea anemone</name>
    <name type="synonym">Aiptasia pulchella</name>
    <dbReference type="NCBI Taxonomy" id="2652724"/>
    <lineage>
        <taxon>Eukaryota</taxon>
        <taxon>Metazoa</taxon>
        <taxon>Cnidaria</taxon>
        <taxon>Anthozoa</taxon>
        <taxon>Hexacorallia</taxon>
        <taxon>Actiniaria</taxon>
        <taxon>Aiptasiidae</taxon>
        <taxon>Exaiptasia</taxon>
    </lineage>
</organism>
<evidence type="ECO:0000256" key="13">
    <source>
        <dbReference type="RuleBase" id="RU362091"/>
    </source>
</evidence>
<dbReference type="NCBIfam" id="TIGR00813">
    <property type="entry name" value="sss"/>
    <property type="match status" value="1"/>
</dbReference>
<reference evidence="15" key="1">
    <citation type="submission" date="2022-11" db="UniProtKB">
        <authorList>
            <consortium name="EnsemblMetazoa"/>
        </authorList>
    </citation>
    <scope>IDENTIFICATION</scope>
</reference>
<dbReference type="GO" id="GO:0006814">
    <property type="term" value="P:sodium ion transport"/>
    <property type="evidence" value="ECO:0007669"/>
    <property type="project" value="UniProtKB-KW"/>
</dbReference>
<dbReference type="InterPro" id="IPR051163">
    <property type="entry name" value="Sodium:Solute_Symporter_SSF"/>
</dbReference>
<evidence type="ECO:0000313" key="15">
    <source>
        <dbReference type="EnsemblMetazoa" id="XP_020904070.1"/>
    </source>
</evidence>
<dbReference type="EnsemblMetazoa" id="XM_021048411.2">
    <property type="protein sequence ID" value="XP_020904070.1"/>
    <property type="gene ID" value="LOC110242423"/>
</dbReference>
<dbReference type="InterPro" id="IPR018212">
    <property type="entry name" value="Na/solute_symporter_CS"/>
</dbReference>
<dbReference type="OMA" id="LWYSAVC"/>
<feature type="transmembrane region" description="Helical" evidence="14">
    <location>
        <begin position="84"/>
        <end position="108"/>
    </location>
</feature>
<dbReference type="GeneID" id="110242423"/>
<keyword evidence="8" id="KW-0406">Ion transport</keyword>
<feature type="transmembrane region" description="Helical" evidence="14">
    <location>
        <begin position="189"/>
        <end position="209"/>
    </location>
</feature>
<evidence type="ECO:0000256" key="8">
    <source>
        <dbReference type="ARBA" id="ARBA00023065"/>
    </source>
</evidence>
<keyword evidence="9 14" id="KW-0472">Membrane</keyword>
<comment type="catalytic activity">
    <reaction evidence="12">
        <text>iodide(out) + 2 Na(+)(out) = iodide(in) + 2 Na(+)(in)</text>
        <dbReference type="Rhea" id="RHEA:71207"/>
        <dbReference type="ChEBI" id="CHEBI:16382"/>
        <dbReference type="ChEBI" id="CHEBI:29101"/>
    </reaction>
</comment>
<comment type="similarity">
    <text evidence="2 13">Belongs to the sodium:solute symporter (SSF) (TC 2.A.21) family.</text>
</comment>
<proteinExistence type="inferred from homology"/>
<feature type="transmembrane region" description="Helical" evidence="14">
    <location>
        <begin position="158"/>
        <end position="177"/>
    </location>
</feature>
<feature type="transmembrane region" description="Helical" evidence="14">
    <location>
        <begin position="517"/>
        <end position="539"/>
    </location>
</feature>
<accession>A0A913XGY6</accession>
<evidence type="ECO:0000256" key="6">
    <source>
        <dbReference type="ARBA" id="ARBA00022989"/>
    </source>
</evidence>
<evidence type="ECO:0000256" key="4">
    <source>
        <dbReference type="ARBA" id="ARBA00022475"/>
    </source>
</evidence>
<dbReference type="AlphaFoldDB" id="A0A913XGY6"/>
<feature type="transmembrane region" description="Helical" evidence="14">
    <location>
        <begin position="383"/>
        <end position="406"/>
    </location>
</feature>
<dbReference type="PROSITE" id="PS00457">
    <property type="entry name" value="NA_SOLUT_SYMP_2"/>
    <property type="match status" value="1"/>
</dbReference>
<name>A0A913XGY6_EXADI</name>
<evidence type="ECO:0000256" key="2">
    <source>
        <dbReference type="ARBA" id="ARBA00006434"/>
    </source>
</evidence>
<keyword evidence="10" id="KW-0325">Glycoprotein</keyword>
<keyword evidence="5 14" id="KW-0812">Transmembrane</keyword>
<evidence type="ECO:0000256" key="5">
    <source>
        <dbReference type="ARBA" id="ARBA00022692"/>
    </source>
</evidence>
<evidence type="ECO:0000256" key="7">
    <source>
        <dbReference type="ARBA" id="ARBA00023053"/>
    </source>
</evidence>
<feature type="transmembrane region" description="Helical" evidence="14">
    <location>
        <begin position="443"/>
        <end position="465"/>
    </location>
</feature>
<dbReference type="GO" id="GO:0015075">
    <property type="term" value="F:monoatomic ion transmembrane transporter activity"/>
    <property type="evidence" value="ECO:0007669"/>
    <property type="project" value="UniProtKB-ARBA"/>
</dbReference>
<feature type="transmembrane region" description="Helical" evidence="14">
    <location>
        <begin position="418"/>
        <end position="436"/>
    </location>
</feature>
<keyword evidence="11" id="KW-0739">Sodium transport</keyword>
<evidence type="ECO:0000256" key="3">
    <source>
        <dbReference type="ARBA" id="ARBA00022448"/>
    </source>
</evidence>
<dbReference type="InterPro" id="IPR001734">
    <property type="entry name" value="Na/solute_symporter"/>
</dbReference>
<keyword evidence="4" id="KW-1003">Cell membrane</keyword>
<dbReference type="InterPro" id="IPR038377">
    <property type="entry name" value="Na/Glc_symporter_sf"/>
</dbReference>
<dbReference type="PANTHER" id="PTHR42985:SF40">
    <property type="entry name" value="LD47995P-RELATED"/>
    <property type="match status" value="1"/>
</dbReference>
<feature type="transmembrane region" description="Helical" evidence="14">
    <location>
        <begin position="128"/>
        <end position="146"/>
    </location>
</feature>
<evidence type="ECO:0000256" key="10">
    <source>
        <dbReference type="ARBA" id="ARBA00023180"/>
    </source>
</evidence>
<evidence type="ECO:0000256" key="11">
    <source>
        <dbReference type="ARBA" id="ARBA00023201"/>
    </source>
</evidence>